<dbReference type="AlphaFoldDB" id="A0A8J2RZN9"/>
<feature type="region of interest" description="Disordered" evidence="1">
    <location>
        <begin position="148"/>
        <end position="269"/>
    </location>
</feature>
<proteinExistence type="predicted"/>
<feature type="compositionally biased region" description="Basic and acidic residues" evidence="1">
    <location>
        <begin position="181"/>
        <end position="191"/>
    </location>
</feature>
<organism evidence="2 3">
    <name type="scientific">Daphnia galeata</name>
    <dbReference type="NCBI Taxonomy" id="27404"/>
    <lineage>
        <taxon>Eukaryota</taxon>
        <taxon>Metazoa</taxon>
        <taxon>Ecdysozoa</taxon>
        <taxon>Arthropoda</taxon>
        <taxon>Crustacea</taxon>
        <taxon>Branchiopoda</taxon>
        <taxon>Diplostraca</taxon>
        <taxon>Cladocera</taxon>
        <taxon>Anomopoda</taxon>
        <taxon>Daphniidae</taxon>
        <taxon>Daphnia</taxon>
    </lineage>
</organism>
<sequence length="446" mass="49777">MLLPTAVHNLYDFAVFPLHMQSDHFRNLTTPFLSFCRLHFRLSKRLVSCLDILNTAELGEMFLIVEYIIGEDETEVEVVPSSWYSSGRCWWPPGAFARSTLEKKVSKSVDCDKTTWDCYDGRLIASFKTYTEAKAKLPLAIAGELVTPSSTDIDGHKKGKGKRAKQRTRRYLEETSESSDNDIRTNKDNSLKKQKKRNPETPSQQGPGSVNHSDTHITLPPVPNALNISSLFSSQSSNEDSHNRTRMKSTEHERSNLFDGGNGVSDDSMSSLVIHPRQQLAVARKSTPLPSTPTSPEMDSKKIGVILQRVESLARGIEVVKANQREVLELLTLLLKNSAPPQPDLPSITELFQLPMKTLNDAKNVAKLLRVQNNAAKMRTFVIGIGRTTNSIVGRVMRSIVTYECGSCFCYLGLNEDKVAFKSTTICEIVIEGVREVQNALTKRCS</sequence>
<dbReference type="Proteomes" id="UP000789390">
    <property type="component" value="Unassembled WGS sequence"/>
</dbReference>
<evidence type="ECO:0008006" key="4">
    <source>
        <dbReference type="Google" id="ProtNLM"/>
    </source>
</evidence>
<evidence type="ECO:0000313" key="3">
    <source>
        <dbReference type="Proteomes" id="UP000789390"/>
    </source>
</evidence>
<feature type="compositionally biased region" description="Basic residues" evidence="1">
    <location>
        <begin position="157"/>
        <end position="169"/>
    </location>
</feature>
<reference evidence="2" key="1">
    <citation type="submission" date="2021-11" db="EMBL/GenBank/DDBJ databases">
        <authorList>
            <person name="Schell T."/>
        </authorList>
    </citation>
    <scope>NUCLEOTIDE SEQUENCE</scope>
    <source>
        <strain evidence="2">M5</strain>
    </source>
</reference>
<dbReference type="EMBL" id="CAKKLH010000321">
    <property type="protein sequence ID" value="CAH0112033.1"/>
    <property type="molecule type" value="Genomic_DNA"/>
</dbReference>
<comment type="caution">
    <text evidence="2">The sequence shown here is derived from an EMBL/GenBank/DDBJ whole genome shotgun (WGS) entry which is preliminary data.</text>
</comment>
<protein>
    <recommendedName>
        <fullName evidence="4">DUF4806 domain-containing protein</fullName>
    </recommendedName>
</protein>
<accession>A0A8J2RZN9</accession>
<name>A0A8J2RZN9_9CRUS</name>
<evidence type="ECO:0000256" key="1">
    <source>
        <dbReference type="SAM" id="MobiDB-lite"/>
    </source>
</evidence>
<feature type="compositionally biased region" description="Polar residues" evidence="1">
    <location>
        <begin position="200"/>
        <end position="212"/>
    </location>
</feature>
<keyword evidence="3" id="KW-1185">Reference proteome</keyword>
<gene>
    <name evidence="2" type="ORF">DGAL_LOCUS15740</name>
</gene>
<evidence type="ECO:0000313" key="2">
    <source>
        <dbReference type="EMBL" id="CAH0112033.1"/>
    </source>
</evidence>
<feature type="compositionally biased region" description="Low complexity" evidence="1">
    <location>
        <begin position="229"/>
        <end position="238"/>
    </location>
</feature>
<dbReference type="PANTHER" id="PTHR34153:SF2">
    <property type="entry name" value="SI:CH211-262H13.3-RELATED"/>
    <property type="match status" value="1"/>
</dbReference>
<dbReference type="PANTHER" id="PTHR34153">
    <property type="entry name" value="SI:CH211-262H13.3-RELATED-RELATED"/>
    <property type="match status" value="1"/>
</dbReference>
<dbReference type="OrthoDB" id="6387530at2759"/>
<feature type="compositionally biased region" description="Basic and acidic residues" evidence="1">
    <location>
        <begin position="239"/>
        <end position="256"/>
    </location>
</feature>